<sequence length="114" mass="13052">MIHATLENHTDIQNFVKTLFKPFKSFNTVNTTAIRKYATTIASESGESKFAAERRAIEEHAKTLIIGSANAYRIASAHQHSEHSDHGERPPFQYQRIRPFPWKDGDTTLFHNPE</sequence>
<organism evidence="7 8">
    <name type="scientific">Dentiscutata erythropus</name>
    <dbReference type="NCBI Taxonomy" id="1348616"/>
    <lineage>
        <taxon>Eukaryota</taxon>
        <taxon>Fungi</taxon>
        <taxon>Fungi incertae sedis</taxon>
        <taxon>Mucoromycota</taxon>
        <taxon>Glomeromycotina</taxon>
        <taxon>Glomeromycetes</taxon>
        <taxon>Diversisporales</taxon>
        <taxon>Gigasporaceae</taxon>
        <taxon>Dentiscutata</taxon>
    </lineage>
</organism>
<evidence type="ECO:0000256" key="6">
    <source>
        <dbReference type="SAM" id="MobiDB-lite"/>
    </source>
</evidence>
<keyword evidence="5" id="KW-0472">Membrane</keyword>
<evidence type="ECO:0000256" key="5">
    <source>
        <dbReference type="ARBA" id="ARBA00023136"/>
    </source>
</evidence>
<evidence type="ECO:0000313" key="7">
    <source>
        <dbReference type="EMBL" id="CAG8664759.1"/>
    </source>
</evidence>
<dbReference type="OrthoDB" id="5947505at2759"/>
<evidence type="ECO:0000256" key="1">
    <source>
        <dbReference type="ARBA" id="ARBA00004273"/>
    </source>
</evidence>
<dbReference type="SUPFAM" id="SSF81411">
    <property type="entry name" value="Mitochondrial cytochrome c oxidase subunit VIa"/>
    <property type="match status" value="1"/>
</dbReference>
<keyword evidence="3" id="KW-0809">Transit peptide</keyword>
<dbReference type="AlphaFoldDB" id="A0A9N9H8E3"/>
<evidence type="ECO:0000256" key="2">
    <source>
        <dbReference type="ARBA" id="ARBA00022792"/>
    </source>
</evidence>
<dbReference type="Pfam" id="PF02046">
    <property type="entry name" value="COX6A"/>
    <property type="match status" value="1"/>
</dbReference>
<dbReference type="Proteomes" id="UP000789405">
    <property type="component" value="Unassembled WGS sequence"/>
</dbReference>
<proteinExistence type="predicted"/>
<protein>
    <submittedName>
        <fullName evidence="7">13214_t:CDS:1</fullName>
    </submittedName>
</protein>
<reference evidence="7" key="1">
    <citation type="submission" date="2021-06" db="EMBL/GenBank/DDBJ databases">
        <authorList>
            <person name="Kallberg Y."/>
            <person name="Tangrot J."/>
            <person name="Rosling A."/>
        </authorList>
    </citation>
    <scope>NUCLEOTIDE SEQUENCE</scope>
    <source>
        <strain evidence="7">MA453B</strain>
    </source>
</reference>
<evidence type="ECO:0000256" key="4">
    <source>
        <dbReference type="ARBA" id="ARBA00023128"/>
    </source>
</evidence>
<evidence type="ECO:0000256" key="3">
    <source>
        <dbReference type="ARBA" id="ARBA00022946"/>
    </source>
</evidence>
<keyword evidence="4" id="KW-0496">Mitochondrion</keyword>
<feature type="region of interest" description="Disordered" evidence="6">
    <location>
        <begin position="76"/>
        <end position="114"/>
    </location>
</feature>
<feature type="non-terminal residue" evidence="7">
    <location>
        <position position="1"/>
    </location>
</feature>
<name>A0A9N9H8E3_9GLOM</name>
<comment type="subcellular location">
    <subcellularLocation>
        <location evidence="1">Mitochondrion inner membrane</location>
    </subcellularLocation>
</comment>
<keyword evidence="2" id="KW-0999">Mitochondrion inner membrane</keyword>
<gene>
    <name evidence="7" type="ORF">DERYTH_LOCUS10901</name>
</gene>
<feature type="compositionally biased region" description="Basic and acidic residues" evidence="6">
    <location>
        <begin position="79"/>
        <end position="89"/>
    </location>
</feature>
<comment type="caution">
    <text evidence="7">The sequence shown here is derived from an EMBL/GenBank/DDBJ whole genome shotgun (WGS) entry which is preliminary data.</text>
</comment>
<dbReference type="GO" id="GO:0005743">
    <property type="term" value="C:mitochondrial inner membrane"/>
    <property type="evidence" value="ECO:0007669"/>
    <property type="project" value="UniProtKB-SubCell"/>
</dbReference>
<dbReference type="EMBL" id="CAJVPY010006545">
    <property type="protein sequence ID" value="CAG8664759.1"/>
    <property type="molecule type" value="Genomic_DNA"/>
</dbReference>
<dbReference type="Gene3D" id="4.10.95.10">
    <property type="entry name" value="Cytochrome c oxidase, subunit VIa"/>
    <property type="match status" value="1"/>
</dbReference>
<accession>A0A9N9H8E3</accession>
<evidence type="ECO:0000313" key="8">
    <source>
        <dbReference type="Proteomes" id="UP000789405"/>
    </source>
</evidence>
<keyword evidence="8" id="KW-1185">Reference proteome</keyword>
<dbReference type="InterPro" id="IPR001349">
    <property type="entry name" value="Cyt_c_oxidase_su6a"/>
</dbReference>
<dbReference type="InterPro" id="IPR036418">
    <property type="entry name" value="Cyt_c_oxidase_su6a_sf"/>
</dbReference>